<dbReference type="InterPro" id="IPR011256">
    <property type="entry name" value="Reg_factor_effector_dom_sf"/>
</dbReference>
<evidence type="ECO:0000256" key="3">
    <source>
        <dbReference type="ARBA" id="ARBA00023163"/>
    </source>
</evidence>
<gene>
    <name evidence="5" type="ORF">BK138_19450</name>
</gene>
<dbReference type="InterPro" id="IPR018060">
    <property type="entry name" value="HTH_AraC"/>
</dbReference>
<dbReference type="Proteomes" id="UP000187172">
    <property type="component" value="Unassembled WGS sequence"/>
</dbReference>
<comment type="caution">
    <text evidence="5">The sequence shown here is derived from an EMBL/GenBank/DDBJ whole genome shotgun (WGS) entry which is preliminary data.</text>
</comment>
<dbReference type="Pfam" id="PF14526">
    <property type="entry name" value="Cass2"/>
    <property type="match status" value="1"/>
</dbReference>
<dbReference type="PANTHER" id="PTHR47504:SF5">
    <property type="entry name" value="RIGHT ORIGIN-BINDING PROTEIN"/>
    <property type="match status" value="1"/>
</dbReference>
<dbReference type="InterPro" id="IPR050959">
    <property type="entry name" value="MarA-like"/>
</dbReference>
<dbReference type="SMART" id="SM00871">
    <property type="entry name" value="AraC_E_bind"/>
    <property type="match status" value="1"/>
</dbReference>
<keyword evidence="2" id="KW-0238">DNA-binding</keyword>
<protein>
    <submittedName>
        <fullName evidence="5">AraC family transcriptional regulator</fullName>
    </submittedName>
</protein>
<evidence type="ECO:0000259" key="4">
    <source>
        <dbReference type="PROSITE" id="PS01124"/>
    </source>
</evidence>
<dbReference type="SMART" id="SM00342">
    <property type="entry name" value="HTH_ARAC"/>
    <property type="match status" value="1"/>
</dbReference>
<dbReference type="Gene3D" id="3.20.80.10">
    <property type="entry name" value="Regulatory factor, effector binding domain"/>
    <property type="match status" value="1"/>
</dbReference>
<evidence type="ECO:0000256" key="1">
    <source>
        <dbReference type="ARBA" id="ARBA00023015"/>
    </source>
</evidence>
<reference evidence="5 6" key="1">
    <citation type="submission" date="2016-11" db="EMBL/GenBank/DDBJ databases">
        <title>Paenibacillus species isolates.</title>
        <authorList>
            <person name="Beno S.M."/>
        </authorList>
    </citation>
    <scope>NUCLEOTIDE SEQUENCE [LARGE SCALE GENOMIC DNA]</scope>
    <source>
        <strain evidence="5 6">FSL R5-0378</strain>
    </source>
</reference>
<accession>A0A1R1EMU4</accession>
<dbReference type="InterPro" id="IPR010499">
    <property type="entry name" value="AraC_E-bd"/>
</dbReference>
<dbReference type="GO" id="GO:0043565">
    <property type="term" value="F:sequence-specific DNA binding"/>
    <property type="evidence" value="ECO:0007669"/>
    <property type="project" value="InterPro"/>
</dbReference>
<dbReference type="Gene3D" id="1.10.10.60">
    <property type="entry name" value="Homeodomain-like"/>
    <property type="match status" value="2"/>
</dbReference>
<dbReference type="PRINTS" id="PR00032">
    <property type="entry name" value="HTHARAC"/>
</dbReference>
<feature type="domain" description="HTH araC/xylS-type" evidence="4">
    <location>
        <begin position="8"/>
        <end position="106"/>
    </location>
</feature>
<dbReference type="PROSITE" id="PS00041">
    <property type="entry name" value="HTH_ARAC_FAMILY_1"/>
    <property type="match status" value="1"/>
</dbReference>
<dbReference type="SUPFAM" id="SSF46689">
    <property type="entry name" value="Homeodomain-like"/>
    <property type="match status" value="2"/>
</dbReference>
<dbReference type="InterPro" id="IPR020449">
    <property type="entry name" value="Tscrpt_reg_AraC-type_HTH"/>
</dbReference>
<sequence length="286" mass="32622">MAWVESLQRAIDYMEDHLSEDITIEEIAKQAHSSPFHFQRTFTLLTDITIGDYLRRRRLSLAAKELTGTDTKIIDLACKYGYDTPEAFSKAFRKQHGVTPTEARKGIGKLQFYNRLVIQVSLKGAEPVKYHIVEREAFQVVGVKRAFSCENGQNLEGIPKMWQEVHQNGVNDLLFRVNSGQIKGVLGVCVDQSAVRPEEMDYWIATECDQEVPEGLEKLDIPASKWAVFEVRGPMPDAMQSAWKRIFSEWFPSSGYEYTGTAELEVYTDEDPSSPDLYSEIWIPVK</sequence>
<keyword evidence="3" id="KW-0804">Transcription</keyword>
<dbReference type="SUPFAM" id="SSF55136">
    <property type="entry name" value="Probable bacterial effector-binding domain"/>
    <property type="match status" value="1"/>
</dbReference>
<keyword evidence="1" id="KW-0805">Transcription regulation</keyword>
<dbReference type="Pfam" id="PF12833">
    <property type="entry name" value="HTH_18"/>
    <property type="match status" value="1"/>
</dbReference>
<dbReference type="AlphaFoldDB" id="A0A1R1EMU4"/>
<evidence type="ECO:0000256" key="2">
    <source>
        <dbReference type="ARBA" id="ARBA00023125"/>
    </source>
</evidence>
<dbReference type="GO" id="GO:0003700">
    <property type="term" value="F:DNA-binding transcription factor activity"/>
    <property type="evidence" value="ECO:0007669"/>
    <property type="project" value="InterPro"/>
</dbReference>
<evidence type="ECO:0000313" key="5">
    <source>
        <dbReference type="EMBL" id="OMF53089.1"/>
    </source>
</evidence>
<dbReference type="EMBL" id="MRTP01000005">
    <property type="protein sequence ID" value="OMF53089.1"/>
    <property type="molecule type" value="Genomic_DNA"/>
</dbReference>
<name>A0A1R1EMU4_9BACL</name>
<dbReference type="InterPro" id="IPR018062">
    <property type="entry name" value="HTH_AraC-typ_CS"/>
</dbReference>
<dbReference type="PROSITE" id="PS01124">
    <property type="entry name" value="HTH_ARAC_FAMILY_2"/>
    <property type="match status" value="1"/>
</dbReference>
<dbReference type="InterPro" id="IPR009057">
    <property type="entry name" value="Homeodomain-like_sf"/>
</dbReference>
<dbReference type="STRING" id="297318.BK138_19450"/>
<organism evidence="5 6">
    <name type="scientific">Paenibacillus rhizosphaerae</name>
    <dbReference type="NCBI Taxonomy" id="297318"/>
    <lineage>
        <taxon>Bacteria</taxon>
        <taxon>Bacillati</taxon>
        <taxon>Bacillota</taxon>
        <taxon>Bacilli</taxon>
        <taxon>Bacillales</taxon>
        <taxon>Paenibacillaceae</taxon>
        <taxon>Paenibacillus</taxon>
    </lineage>
</organism>
<keyword evidence="6" id="KW-1185">Reference proteome</keyword>
<proteinExistence type="predicted"/>
<dbReference type="RefSeq" id="WP_076172125.1">
    <property type="nucleotide sequence ID" value="NZ_MRTP01000005.1"/>
</dbReference>
<evidence type="ECO:0000313" key="6">
    <source>
        <dbReference type="Proteomes" id="UP000187172"/>
    </source>
</evidence>
<dbReference type="InterPro" id="IPR029441">
    <property type="entry name" value="Cass2"/>
</dbReference>
<dbReference type="PANTHER" id="PTHR47504">
    <property type="entry name" value="RIGHT ORIGIN-BINDING PROTEIN"/>
    <property type="match status" value="1"/>
</dbReference>